<protein>
    <submittedName>
        <fullName evidence="1">Uncharacterized protein</fullName>
    </submittedName>
</protein>
<proteinExistence type="predicted"/>
<organism evidence="1">
    <name type="scientific">Anguilla anguilla</name>
    <name type="common">European freshwater eel</name>
    <name type="synonym">Muraena anguilla</name>
    <dbReference type="NCBI Taxonomy" id="7936"/>
    <lineage>
        <taxon>Eukaryota</taxon>
        <taxon>Metazoa</taxon>
        <taxon>Chordata</taxon>
        <taxon>Craniata</taxon>
        <taxon>Vertebrata</taxon>
        <taxon>Euteleostomi</taxon>
        <taxon>Actinopterygii</taxon>
        <taxon>Neopterygii</taxon>
        <taxon>Teleostei</taxon>
        <taxon>Anguilliformes</taxon>
        <taxon>Anguillidae</taxon>
        <taxon>Anguilla</taxon>
    </lineage>
</organism>
<dbReference type="EMBL" id="GBXM01042002">
    <property type="protein sequence ID" value="JAH66575.1"/>
    <property type="molecule type" value="Transcribed_RNA"/>
</dbReference>
<sequence>MLICLTFMFILYNVVIIELHASVNMYHTQRT</sequence>
<reference evidence="1" key="2">
    <citation type="journal article" date="2015" name="Fish Shellfish Immunol.">
        <title>Early steps in the European eel (Anguilla anguilla)-Vibrio vulnificus interaction in the gills: Role of the RtxA13 toxin.</title>
        <authorList>
            <person name="Callol A."/>
            <person name="Pajuelo D."/>
            <person name="Ebbesson L."/>
            <person name="Teles M."/>
            <person name="MacKenzie S."/>
            <person name="Amaro C."/>
        </authorList>
    </citation>
    <scope>NUCLEOTIDE SEQUENCE</scope>
</reference>
<reference evidence="1" key="1">
    <citation type="submission" date="2014-11" db="EMBL/GenBank/DDBJ databases">
        <authorList>
            <person name="Amaro Gonzalez C."/>
        </authorList>
    </citation>
    <scope>NUCLEOTIDE SEQUENCE</scope>
</reference>
<accession>A0A0E9UMW4</accession>
<dbReference type="AlphaFoldDB" id="A0A0E9UMW4"/>
<evidence type="ECO:0000313" key="1">
    <source>
        <dbReference type="EMBL" id="JAH66575.1"/>
    </source>
</evidence>
<name>A0A0E9UMW4_ANGAN</name>